<keyword evidence="2" id="KW-1185">Reference proteome</keyword>
<reference evidence="1 2" key="1">
    <citation type="submission" date="2024-11" db="EMBL/GenBank/DDBJ databases">
        <title>Adaptive evolution of stress response genes in parasites aligns with host niche diversity.</title>
        <authorList>
            <person name="Hahn C."/>
            <person name="Resl P."/>
        </authorList>
    </citation>
    <scope>NUCLEOTIDE SEQUENCE [LARGE SCALE GENOMIC DNA]</scope>
    <source>
        <strain evidence="1">EGGRZ-B1_66</strain>
        <tissue evidence="1">Body</tissue>
    </source>
</reference>
<dbReference type="EMBL" id="JBJKFK010000335">
    <property type="protein sequence ID" value="KAL3317761.1"/>
    <property type="molecule type" value="Genomic_DNA"/>
</dbReference>
<gene>
    <name evidence="1" type="ORF">Ciccas_003589</name>
</gene>
<protein>
    <submittedName>
        <fullName evidence="1">Uncharacterized protein</fullName>
    </submittedName>
</protein>
<comment type="caution">
    <text evidence="1">The sequence shown here is derived from an EMBL/GenBank/DDBJ whole genome shotgun (WGS) entry which is preliminary data.</text>
</comment>
<sequence>MSSAQQCSLSLKHTQEGRRAVGIGSVFEGGKSVEYCVHCRACLANEQQKLFQASFHAQLAPQSTQKPSPLRALVGGSINEQHNFARSANRAAPQMGNSLPK</sequence>
<accession>A0ABD2QDZ8</accession>
<proteinExistence type="predicted"/>
<evidence type="ECO:0000313" key="1">
    <source>
        <dbReference type="EMBL" id="KAL3317761.1"/>
    </source>
</evidence>
<name>A0ABD2QDZ8_9PLAT</name>
<organism evidence="1 2">
    <name type="scientific">Cichlidogyrus casuarinus</name>
    <dbReference type="NCBI Taxonomy" id="1844966"/>
    <lineage>
        <taxon>Eukaryota</taxon>
        <taxon>Metazoa</taxon>
        <taxon>Spiralia</taxon>
        <taxon>Lophotrochozoa</taxon>
        <taxon>Platyhelminthes</taxon>
        <taxon>Monogenea</taxon>
        <taxon>Monopisthocotylea</taxon>
        <taxon>Dactylogyridea</taxon>
        <taxon>Ancyrocephalidae</taxon>
        <taxon>Cichlidogyrus</taxon>
    </lineage>
</organism>
<dbReference type="AlphaFoldDB" id="A0ABD2QDZ8"/>
<evidence type="ECO:0000313" key="2">
    <source>
        <dbReference type="Proteomes" id="UP001626550"/>
    </source>
</evidence>
<dbReference type="Proteomes" id="UP001626550">
    <property type="component" value="Unassembled WGS sequence"/>
</dbReference>